<proteinExistence type="predicted"/>
<keyword evidence="1" id="KW-0812">Transmembrane</keyword>
<accession>A0A2P2QQK5</accession>
<dbReference type="EMBL" id="GGEC01088825">
    <property type="protein sequence ID" value="MBX69309.1"/>
    <property type="molecule type" value="Transcribed_RNA"/>
</dbReference>
<name>A0A2P2QQK5_RHIMU</name>
<evidence type="ECO:0000313" key="2">
    <source>
        <dbReference type="EMBL" id="MBX69309.1"/>
    </source>
</evidence>
<keyword evidence="1" id="KW-1133">Transmembrane helix</keyword>
<protein>
    <submittedName>
        <fullName evidence="2">Uncharacterized protein</fullName>
    </submittedName>
</protein>
<sequence length="45" mass="5043">MVNVCSFSCIFLDLVKQTLSHAALGDYLSSECILIVVFFVFLLRS</sequence>
<organism evidence="2">
    <name type="scientific">Rhizophora mucronata</name>
    <name type="common">Asiatic mangrove</name>
    <dbReference type="NCBI Taxonomy" id="61149"/>
    <lineage>
        <taxon>Eukaryota</taxon>
        <taxon>Viridiplantae</taxon>
        <taxon>Streptophyta</taxon>
        <taxon>Embryophyta</taxon>
        <taxon>Tracheophyta</taxon>
        <taxon>Spermatophyta</taxon>
        <taxon>Magnoliopsida</taxon>
        <taxon>eudicotyledons</taxon>
        <taxon>Gunneridae</taxon>
        <taxon>Pentapetalae</taxon>
        <taxon>rosids</taxon>
        <taxon>fabids</taxon>
        <taxon>Malpighiales</taxon>
        <taxon>Rhizophoraceae</taxon>
        <taxon>Rhizophora</taxon>
    </lineage>
</organism>
<keyword evidence="1" id="KW-0472">Membrane</keyword>
<evidence type="ECO:0000256" key="1">
    <source>
        <dbReference type="SAM" id="Phobius"/>
    </source>
</evidence>
<feature type="transmembrane region" description="Helical" evidence="1">
    <location>
        <begin position="27"/>
        <end position="43"/>
    </location>
</feature>
<dbReference type="AlphaFoldDB" id="A0A2P2QQK5"/>
<reference evidence="2" key="1">
    <citation type="submission" date="2018-02" db="EMBL/GenBank/DDBJ databases">
        <title>Rhizophora mucronata_Transcriptome.</title>
        <authorList>
            <person name="Meera S.P."/>
            <person name="Sreeshan A."/>
            <person name="Augustine A."/>
        </authorList>
    </citation>
    <scope>NUCLEOTIDE SEQUENCE</scope>
    <source>
        <tissue evidence="2">Leaf</tissue>
    </source>
</reference>